<dbReference type="EMBL" id="VCYH01000008">
    <property type="protein sequence ID" value="MDN7025626.1"/>
    <property type="molecule type" value="Genomic_DNA"/>
</dbReference>
<protein>
    <submittedName>
        <fullName evidence="1">Uncharacterized protein</fullName>
    </submittedName>
</protein>
<accession>A0ABT8MCG8</accession>
<comment type="caution">
    <text evidence="1">The sequence shown here is derived from an EMBL/GenBank/DDBJ whole genome shotgun (WGS) entry which is preliminary data.</text>
</comment>
<gene>
    <name evidence="1" type="ORF">FGU65_12110</name>
</gene>
<organism evidence="1 2">
    <name type="scientific">Methanoculleus frigidifontis</name>
    <dbReference type="NCBI Taxonomy" id="2584085"/>
    <lineage>
        <taxon>Archaea</taxon>
        <taxon>Methanobacteriati</taxon>
        <taxon>Methanobacteriota</taxon>
        <taxon>Stenosarchaea group</taxon>
        <taxon>Methanomicrobia</taxon>
        <taxon>Methanomicrobiales</taxon>
        <taxon>Methanomicrobiaceae</taxon>
        <taxon>Methanoculleus</taxon>
    </lineage>
</organism>
<reference evidence="1" key="1">
    <citation type="submission" date="2019-05" db="EMBL/GenBank/DDBJ databases">
        <title>Methanoculleus sp. FWC-SCC1, a methanogenic archaeon isolated from deep marine cold seep.</title>
        <authorList>
            <person name="Chen Y.-W."/>
            <person name="Chen S.-C."/>
            <person name="Teng N.-H."/>
            <person name="Lai M.-C."/>
        </authorList>
    </citation>
    <scope>NUCLEOTIDE SEQUENCE</scope>
    <source>
        <strain evidence="1">FWC-SCC1</strain>
    </source>
</reference>
<evidence type="ECO:0000313" key="2">
    <source>
        <dbReference type="Proteomes" id="UP001168338"/>
    </source>
</evidence>
<proteinExistence type="predicted"/>
<dbReference type="RefSeq" id="WP_301664788.1">
    <property type="nucleotide sequence ID" value="NZ_VCYH01000008.1"/>
</dbReference>
<name>A0ABT8MCG8_9EURY</name>
<dbReference type="Proteomes" id="UP001168338">
    <property type="component" value="Unassembled WGS sequence"/>
</dbReference>
<evidence type="ECO:0000313" key="1">
    <source>
        <dbReference type="EMBL" id="MDN7025626.1"/>
    </source>
</evidence>
<sequence>MRLPLTMLLLVAVAAAASTGAANLSLPDRGAPESVLGTAESMWEFVTWLVQLGDDCMAFAHDVLRYLQVGSEYIERFTEAMETGRDLVNETRKQAQT</sequence>
<keyword evidence="2" id="KW-1185">Reference proteome</keyword>